<feature type="chain" id="PRO_5035233216" evidence="1">
    <location>
        <begin position="28"/>
        <end position="135"/>
    </location>
</feature>
<accession>A0A8J2KU71</accession>
<protein>
    <submittedName>
        <fullName evidence="2">Uncharacterized protein</fullName>
    </submittedName>
</protein>
<keyword evidence="1" id="KW-0732">Signal</keyword>
<sequence length="135" mass="14819">MKGTFTSITAIVASLAAFNSYRQGVSSAQITCYDCVHTDSKVLTELLNLGPNNNNRCIYPQDFEARTCTLTNKNSCCSAEAIINYPGVEAKIKFRRCCQNHQPTGGKCRLIPGGQSPVTTLEKIAVCYCKDHTQF</sequence>
<organism evidence="2 3">
    <name type="scientific">Allacma fusca</name>
    <dbReference type="NCBI Taxonomy" id="39272"/>
    <lineage>
        <taxon>Eukaryota</taxon>
        <taxon>Metazoa</taxon>
        <taxon>Ecdysozoa</taxon>
        <taxon>Arthropoda</taxon>
        <taxon>Hexapoda</taxon>
        <taxon>Collembola</taxon>
        <taxon>Symphypleona</taxon>
        <taxon>Sminthuridae</taxon>
        <taxon>Allacma</taxon>
    </lineage>
</organism>
<keyword evidence="3" id="KW-1185">Reference proteome</keyword>
<gene>
    <name evidence="2" type="ORF">AFUS01_LOCUS20256</name>
</gene>
<dbReference type="Proteomes" id="UP000708208">
    <property type="component" value="Unassembled WGS sequence"/>
</dbReference>
<evidence type="ECO:0000256" key="1">
    <source>
        <dbReference type="SAM" id="SignalP"/>
    </source>
</evidence>
<name>A0A8J2KU71_9HEXA</name>
<evidence type="ECO:0000313" key="2">
    <source>
        <dbReference type="EMBL" id="CAG7731681.1"/>
    </source>
</evidence>
<dbReference type="EMBL" id="CAJVCH010217488">
    <property type="protein sequence ID" value="CAG7731681.1"/>
    <property type="molecule type" value="Genomic_DNA"/>
</dbReference>
<evidence type="ECO:0000313" key="3">
    <source>
        <dbReference type="Proteomes" id="UP000708208"/>
    </source>
</evidence>
<dbReference type="AlphaFoldDB" id="A0A8J2KU71"/>
<comment type="caution">
    <text evidence="2">The sequence shown here is derived from an EMBL/GenBank/DDBJ whole genome shotgun (WGS) entry which is preliminary data.</text>
</comment>
<feature type="signal peptide" evidence="1">
    <location>
        <begin position="1"/>
        <end position="27"/>
    </location>
</feature>
<reference evidence="2" key="1">
    <citation type="submission" date="2021-06" db="EMBL/GenBank/DDBJ databases">
        <authorList>
            <person name="Hodson N. C."/>
            <person name="Mongue J. A."/>
            <person name="Jaron S. K."/>
        </authorList>
    </citation>
    <scope>NUCLEOTIDE SEQUENCE</scope>
</reference>
<proteinExistence type="predicted"/>